<dbReference type="InterPro" id="IPR011005">
    <property type="entry name" value="Dihydropteroate_synth-like_sf"/>
</dbReference>
<dbReference type="PANTHER" id="PTHR36214">
    <property type="match status" value="1"/>
</dbReference>
<dbReference type="EMBL" id="DTMF01000155">
    <property type="protein sequence ID" value="HGF33954.1"/>
    <property type="molecule type" value="Genomic_DNA"/>
</dbReference>
<dbReference type="InterPro" id="IPR051069">
    <property type="entry name" value="ACDS_complex_subunit"/>
</dbReference>
<protein>
    <submittedName>
        <fullName evidence="2">Acetyl-CoA decarbonylase/synthase complex subunit delta</fullName>
    </submittedName>
</protein>
<dbReference type="Pfam" id="PF03599">
    <property type="entry name" value="CdhD"/>
    <property type="match status" value="1"/>
</dbReference>
<dbReference type="PANTHER" id="PTHR36214:SF5">
    <property type="entry name" value="ACETYL-COA DECARBONYLASE_SYNTHASE COMPLEX SUBUNIT DELTA"/>
    <property type="match status" value="1"/>
</dbReference>
<gene>
    <name evidence="2" type="ORF">ENW96_06120</name>
</gene>
<dbReference type="InterPro" id="IPR016041">
    <property type="entry name" value="Ac-CoA_synth_d_su_TIM-brl"/>
</dbReference>
<reference evidence="2" key="1">
    <citation type="journal article" date="2020" name="mSystems">
        <title>Genome- and Community-Level Interaction Insights into Carbon Utilization and Element Cycling Functions of Hydrothermarchaeota in Hydrothermal Sediment.</title>
        <authorList>
            <person name="Zhou Z."/>
            <person name="Liu Y."/>
            <person name="Xu W."/>
            <person name="Pan J."/>
            <person name="Luo Z.H."/>
            <person name="Li M."/>
        </authorList>
    </citation>
    <scope>NUCLEOTIDE SEQUENCE [LARGE SCALE GENOMIC DNA]</scope>
    <source>
        <strain evidence="2">SpSt-897</strain>
    </source>
</reference>
<comment type="caution">
    <text evidence="2">The sequence shown here is derived from an EMBL/GenBank/DDBJ whole genome shotgun (WGS) entry which is preliminary data.</text>
</comment>
<dbReference type="Gene3D" id="3.20.20.20">
    <property type="entry name" value="Dihydropteroate synthase-like"/>
    <property type="match status" value="1"/>
</dbReference>
<proteinExistence type="predicted"/>
<accession>A0A7C3V4T0</accession>
<name>A0A7C3V4T0_9BACT</name>
<dbReference type="SUPFAM" id="SSF51717">
    <property type="entry name" value="Dihydropteroate synthetase-like"/>
    <property type="match status" value="1"/>
</dbReference>
<dbReference type="NCBIfam" id="NF003376">
    <property type="entry name" value="PRK04452.1-2"/>
    <property type="match status" value="1"/>
</dbReference>
<organism evidence="2">
    <name type="scientific">Desulfobacca acetoxidans</name>
    <dbReference type="NCBI Taxonomy" id="60893"/>
    <lineage>
        <taxon>Bacteria</taxon>
        <taxon>Pseudomonadati</taxon>
        <taxon>Thermodesulfobacteriota</taxon>
        <taxon>Desulfobaccia</taxon>
        <taxon>Desulfobaccales</taxon>
        <taxon>Desulfobaccaceae</taxon>
        <taxon>Desulfobacca</taxon>
    </lineage>
</organism>
<evidence type="ECO:0000313" key="2">
    <source>
        <dbReference type="EMBL" id="HGF33954.1"/>
    </source>
</evidence>
<dbReference type="AlphaFoldDB" id="A0A7C3V4T0"/>
<dbReference type="NCBIfam" id="NF003377">
    <property type="entry name" value="PRK04452.1-3"/>
    <property type="match status" value="1"/>
</dbReference>
<evidence type="ECO:0000259" key="1">
    <source>
        <dbReference type="Pfam" id="PF03599"/>
    </source>
</evidence>
<sequence>MAFEIPKQIYSGSIKTVTIGKGGKAITLGGETSYPFYVFEGVMPNPPRIAMEVWDVDPGEDWAEPAKEPFKDVLGDPVAWAQKCVKEYGADAIALILVSTDPNGQDASPESAAETAKKVASAVDVPVIVYGTSNVDKDAEVLPAVAEACQGLNLVLGPVQDKNYKKIGAAALGYNHTLSANSPIDVNLAKQLNILLGQLGVKDSQILVDPTTGGLGYGMEYCYSVMERDRMAALTQEDDRLQFPILNYLGQEVWKVKECKLSNEEAPQRGDQKTRGILMEAVTAVSLLLAGSDLLIMRHPESVKLAKEIIKELY</sequence>
<feature type="domain" description="CO dehydrogenase/acetyl-CoA synthase delta subunit TIM barrel" evidence="1">
    <location>
        <begin position="17"/>
        <end position="258"/>
    </location>
</feature>